<accession>A0A8S3ZMB0</accession>
<feature type="transmembrane region" description="Helical" evidence="6">
    <location>
        <begin position="43"/>
        <end position="62"/>
    </location>
</feature>
<gene>
    <name evidence="7" type="ORF">CUNI_LOCUS14556</name>
</gene>
<keyword evidence="4 6" id="KW-1133">Transmembrane helix</keyword>
<proteinExistence type="inferred from homology"/>
<keyword evidence="5 6" id="KW-0472">Membrane</keyword>
<dbReference type="SMART" id="SM01077">
    <property type="entry name" value="Cg6151-P"/>
    <property type="match status" value="1"/>
</dbReference>
<evidence type="ECO:0000313" key="8">
    <source>
        <dbReference type="Proteomes" id="UP000678393"/>
    </source>
</evidence>
<dbReference type="AlphaFoldDB" id="A0A8S3ZMB0"/>
<name>A0A8S3ZMB0_9EUPU</name>
<dbReference type="GO" id="GO:0016020">
    <property type="term" value="C:membrane"/>
    <property type="evidence" value="ECO:0007669"/>
    <property type="project" value="InterPro"/>
</dbReference>
<dbReference type="PANTHER" id="PTHR13314">
    <property type="entry name" value="CALCIUM CHANNEL FLOWER HOMOLOG"/>
    <property type="match status" value="1"/>
</dbReference>
<evidence type="ECO:0000256" key="5">
    <source>
        <dbReference type="ARBA" id="ARBA00023136"/>
    </source>
</evidence>
<organism evidence="7 8">
    <name type="scientific">Candidula unifasciata</name>
    <dbReference type="NCBI Taxonomy" id="100452"/>
    <lineage>
        <taxon>Eukaryota</taxon>
        <taxon>Metazoa</taxon>
        <taxon>Spiralia</taxon>
        <taxon>Lophotrochozoa</taxon>
        <taxon>Mollusca</taxon>
        <taxon>Gastropoda</taxon>
        <taxon>Heterobranchia</taxon>
        <taxon>Euthyneura</taxon>
        <taxon>Panpulmonata</taxon>
        <taxon>Eupulmonata</taxon>
        <taxon>Stylommatophora</taxon>
        <taxon>Helicina</taxon>
        <taxon>Helicoidea</taxon>
        <taxon>Geomitridae</taxon>
        <taxon>Candidula</taxon>
    </lineage>
</organism>
<dbReference type="Pfam" id="PF10233">
    <property type="entry name" value="Cg6151-P"/>
    <property type="match status" value="1"/>
</dbReference>
<evidence type="ECO:0008006" key="9">
    <source>
        <dbReference type="Google" id="ProtNLM"/>
    </source>
</evidence>
<protein>
    <recommendedName>
        <fullName evidence="9">Calcium channel flower</fullName>
    </recommendedName>
</protein>
<feature type="transmembrane region" description="Helical" evidence="6">
    <location>
        <begin position="69"/>
        <end position="88"/>
    </location>
</feature>
<evidence type="ECO:0000256" key="2">
    <source>
        <dbReference type="ARBA" id="ARBA00010023"/>
    </source>
</evidence>
<feature type="transmembrane region" description="Helical" evidence="6">
    <location>
        <begin position="131"/>
        <end position="154"/>
    </location>
</feature>
<keyword evidence="3 6" id="KW-0812">Transmembrane</keyword>
<evidence type="ECO:0000256" key="1">
    <source>
        <dbReference type="ARBA" id="ARBA00004127"/>
    </source>
</evidence>
<evidence type="ECO:0000313" key="7">
    <source>
        <dbReference type="EMBL" id="CAG5128998.1"/>
    </source>
</evidence>
<reference evidence="7" key="1">
    <citation type="submission" date="2021-04" db="EMBL/GenBank/DDBJ databases">
        <authorList>
            <consortium name="Molecular Ecology Group"/>
        </authorList>
    </citation>
    <scope>NUCLEOTIDE SEQUENCE</scope>
</reference>
<dbReference type="GO" id="GO:0012505">
    <property type="term" value="C:endomembrane system"/>
    <property type="evidence" value="ECO:0007669"/>
    <property type="project" value="UniProtKB-SubCell"/>
</dbReference>
<dbReference type="Proteomes" id="UP000678393">
    <property type="component" value="Unassembled WGS sequence"/>
</dbReference>
<evidence type="ECO:0000256" key="6">
    <source>
        <dbReference type="SAM" id="Phobius"/>
    </source>
</evidence>
<keyword evidence="8" id="KW-1185">Reference proteome</keyword>
<evidence type="ECO:0000256" key="3">
    <source>
        <dbReference type="ARBA" id="ARBA00022692"/>
    </source>
</evidence>
<dbReference type="PANTHER" id="PTHR13314:SF2">
    <property type="entry name" value="CALCIUM CHANNEL FLOWER HOMOLOG"/>
    <property type="match status" value="1"/>
</dbReference>
<dbReference type="InterPro" id="IPR019365">
    <property type="entry name" value="TVP18/Ca-channel_flower"/>
</dbReference>
<dbReference type="EMBL" id="CAJHNH020003323">
    <property type="protein sequence ID" value="CAG5128998.1"/>
    <property type="molecule type" value="Genomic_DNA"/>
</dbReference>
<sequence>MGQNTSQLSNFGPNVSAVETHVGVQGGHPQAKHDDGVTWWCKILAKTCCVVAGICAMITGLFRVITFTPLCLVAGILLMLLGFFVIIMEAPCCCQFLDFIQPISRFSERRTYWQKAIAYALPSFLPPMLCFSVTTACGSALLIASGVIYGLIALGKKADRDTMISRARGNDVELKETLITNEVSPNSYPANP</sequence>
<comment type="caution">
    <text evidence="7">The sequence shown here is derived from an EMBL/GenBank/DDBJ whole genome shotgun (WGS) entry which is preliminary data.</text>
</comment>
<comment type="similarity">
    <text evidence="2">Belongs to the calcium channel flower family.</text>
</comment>
<dbReference type="OrthoDB" id="9934994at2759"/>
<comment type="subcellular location">
    <subcellularLocation>
        <location evidence="1">Endomembrane system</location>
        <topology evidence="1">Multi-pass membrane protein</topology>
    </subcellularLocation>
</comment>
<dbReference type="GO" id="GO:0016192">
    <property type="term" value="P:vesicle-mediated transport"/>
    <property type="evidence" value="ECO:0007669"/>
    <property type="project" value="TreeGrafter"/>
</dbReference>
<evidence type="ECO:0000256" key="4">
    <source>
        <dbReference type="ARBA" id="ARBA00022989"/>
    </source>
</evidence>